<dbReference type="InterPro" id="IPR004875">
    <property type="entry name" value="DDE_SF_endonuclease_dom"/>
</dbReference>
<sequence>MPPHLSHLLQPLDVGCFAPLKKAYRRQAEDLMCNTEHQLFLVGERSIFIDFSSQYNEHAFLISISSVSFVVQALEQARWPLQAEQSCDLVLVEMKSLQWSVR</sequence>
<dbReference type="Pfam" id="PF03184">
    <property type="entry name" value="DDE_1"/>
    <property type="match status" value="1"/>
</dbReference>
<feature type="domain" description="DDE-1" evidence="1">
    <location>
        <begin position="1"/>
        <end position="39"/>
    </location>
</feature>
<evidence type="ECO:0000259" key="1">
    <source>
        <dbReference type="Pfam" id="PF03184"/>
    </source>
</evidence>
<reference evidence="2" key="1">
    <citation type="journal article" date="2020" name="Stud. Mycol.">
        <title>101 Dothideomycetes genomes: a test case for predicting lifestyles and emergence of pathogens.</title>
        <authorList>
            <person name="Haridas S."/>
            <person name="Albert R."/>
            <person name="Binder M."/>
            <person name="Bloem J."/>
            <person name="Labutti K."/>
            <person name="Salamov A."/>
            <person name="Andreopoulos B."/>
            <person name="Baker S."/>
            <person name="Barry K."/>
            <person name="Bills G."/>
            <person name="Bluhm B."/>
            <person name="Cannon C."/>
            <person name="Castanera R."/>
            <person name="Culley D."/>
            <person name="Daum C."/>
            <person name="Ezra D."/>
            <person name="Gonzalez J."/>
            <person name="Henrissat B."/>
            <person name="Kuo A."/>
            <person name="Liang C."/>
            <person name="Lipzen A."/>
            <person name="Lutzoni F."/>
            <person name="Magnuson J."/>
            <person name="Mondo S."/>
            <person name="Nolan M."/>
            <person name="Ohm R."/>
            <person name="Pangilinan J."/>
            <person name="Park H.-J."/>
            <person name="Ramirez L."/>
            <person name="Alfaro M."/>
            <person name="Sun H."/>
            <person name="Tritt A."/>
            <person name="Yoshinaga Y."/>
            <person name="Zwiers L.-H."/>
            <person name="Turgeon B."/>
            <person name="Goodwin S."/>
            <person name="Spatafora J."/>
            <person name="Crous P."/>
            <person name="Grigoriev I."/>
        </authorList>
    </citation>
    <scope>NUCLEOTIDE SEQUENCE</scope>
    <source>
        <strain evidence="2">CBS 183.55</strain>
    </source>
</reference>
<proteinExistence type="predicted"/>
<dbReference type="EMBL" id="ML979016">
    <property type="protein sequence ID" value="KAF1922766.1"/>
    <property type="molecule type" value="Genomic_DNA"/>
</dbReference>
<organism evidence="2 3">
    <name type="scientific">Didymella exigua CBS 183.55</name>
    <dbReference type="NCBI Taxonomy" id="1150837"/>
    <lineage>
        <taxon>Eukaryota</taxon>
        <taxon>Fungi</taxon>
        <taxon>Dikarya</taxon>
        <taxon>Ascomycota</taxon>
        <taxon>Pezizomycotina</taxon>
        <taxon>Dothideomycetes</taxon>
        <taxon>Pleosporomycetidae</taxon>
        <taxon>Pleosporales</taxon>
        <taxon>Pleosporineae</taxon>
        <taxon>Didymellaceae</taxon>
        <taxon>Didymella</taxon>
    </lineage>
</organism>
<evidence type="ECO:0000313" key="3">
    <source>
        <dbReference type="Proteomes" id="UP000800082"/>
    </source>
</evidence>
<dbReference type="OrthoDB" id="5425161at2759"/>
<accession>A0A6A5R7S6</accession>
<dbReference type="AlphaFoldDB" id="A0A6A5R7S6"/>
<dbReference type="GeneID" id="54348037"/>
<dbReference type="GO" id="GO:0003676">
    <property type="term" value="F:nucleic acid binding"/>
    <property type="evidence" value="ECO:0007669"/>
    <property type="project" value="InterPro"/>
</dbReference>
<name>A0A6A5R7S6_9PLEO</name>
<gene>
    <name evidence="2" type="ORF">M421DRAFT_409684</name>
</gene>
<dbReference type="RefSeq" id="XP_033443019.1">
    <property type="nucleotide sequence ID" value="XM_033590372.1"/>
</dbReference>
<dbReference type="Proteomes" id="UP000800082">
    <property type="component" value="Unassembled WGS sequence"/>
</dbReference>
<evidence type="ECO:0000313" key="2">
    <source>
        <dbReference type="EMBL" id="KAF1922766.1"/>
    </source>
</evidence>
<protein>
    <recommendedName>
        <fullName evidence="1">DDE-1 domain-containing protein</fullName>
    </recommendedName>
</protein>
<keyword evidence="3" id="KW-1185">Reference proteome</keyword>